<organism evidence="3">
    <name type="scientific">Heterosigma akashiwo</name>
    <name type="common">Chromophytic alga</name>
    <name type="synonym">Heterosigma carterae</name>
    <dbReference type="NCBI Taxonomy" id="2829"/>
    <lineage>
        <taxon>Eukaryota</taxon>
        <taxon>Sar</taxon>
        <taxon>Stramenopiles</taxon>
        <taxon>Ochrophyta</taxon>
        <taxon>Raphidophyceae</taxon>
        <taxon>Chattonellales</taxon>
        <taxon>Chattonellaceae</taxon>
        <taxon>Heterosigma</taxon>
    </lineage>
</organism>
<feature type="region of interest" description="Disordered" evidence="1">
    <location>
        <begin position="44"/>
        <end position="71"/>
    </location>
</feature>
<feature type="signal peptide" evidence="2">
    <location>
        <begin position="1"/>
        <end position="17"/>
    </location>
</feature>
<gene>
    <name evidence="3" type="ORF">HAKA00212_LOCUS13311</name>
</gene>
<keyword evidence="2" id="KW-0732">Signal</keyword>
<dbReference type="EMBL" id="HBIU01028884">
    <property type="protein sequence ID" value="CAE0634593.1"/>
    <property type="molecule type" value="Transcribed_RNA"/>
</dbReference>
<protein>
    <submittedName>
        <fullName evidence="3">Uncharacterized protein</fullName>
    </submittedName>
</protein>
<evidence type="ECO:0000313" key="3">
    <source>
        <dbReference type="EMBL" id="CAE0634593.1"/>
    </source>
</evidence>
<sequence>MKFSVLALLAILQPLWGFLVSNNAFGRFSPSLNKGISLKMSSEEGLQAPPPMEEKIGKSAGYTVGSEDSEAGDKELDEVLAEYPGAEDRTERYYTLSPKNEAGKPMVRAMILGGNGKADAIANTVHTVYKNDLVVGAYAVLRSEEDNSEELEELSSTVVICEVHDVDEIVRCAAWLHAQLVVVGEGYDAEFVAGLEAGLRESGVGVMGIAEVDSGLTAKAEEISATLEGYDVPVFEG</sequence>
<evidence type="ECO:0000256" key="2">
    <source>
        <dbReference type="SAM" id="SignalP"/>
    </source>
</evidence>
<dbReference type="AlphaFoldDB" id="A0A6V1PCK0"/>
<accession>A0A6V1PCK0</accession>
<evidence type="ECO:0000256" key="1">
    <source>
        <dbReference type="SAM" id="MobiDB-lite"/>
    </source>
</evidence>
<feature type="chain" id="PRO_5030160759" evidence="2">
    <location>
        <begin position="18"/>
        <end position="237"/>
    </location>
</feature>
<proteinExistence type="predicted"/>
<reference evidence="3" key="1">
    <citation type="submission" date="2021-01" db="EMBL/GenBank/DDBJ databases">
        <authorList>
            <person name="Corre E."/>
            <person name="Pelletier E."/>
            <person name="Niang G."/>
            <person name="Scheremetjew M."/>
            <person name="Finn R."/>
            <person name="Kale V."/>
            <person name="Holt S."/>
            <person name="Cochrane G."/>
            <person name="Meng A."/>
            <person name="Brown T."/>
            <person name="Cohen L."/>
        </authorList>
    </citation>
    <scope>NUCLEOTIDE SEQUENCE</scope>
    <source>
        <strain evidence="3">CCMP3107</strain>
    </source>
</reference>
<name>A0A6V1PCK0_HETAK</name>